<dbReference type="AlphaFoldDB" id="A0A183D1M8"/>
<name>A0A183D1M8_9BILA</name>
<keyword evidence="2" id="KW-0732">Signal</keyword>
<accession>A0A183D1M8</accession>
<organism evidence="3">
    <name type="scientific">Gongylonema pulchrum</name>
    <dbReference type="NCBI Taxonomy" id="637853"/>
    <lineage>
        <taxon>Eukaryota</taxon>
        <taxon>Metazoa</taxon>
        <taxon>Ecdysozoa</taxon>
        <taxon>Nematoda</taxon>
        <taxon>Chromadorea</taxon>
        <taxon>Rhabditida</taxon>
        <taxon>Spirurina</taxon>
        <taxon>Spiruromorpha</taxon>
        <taxon>Spiruroidea</taxon>
        <taxon>Gongylonematidae</taxon>
        <taxon>Gongylonema</taxon>
    </lineage>
</organism>
<proteinExistence type="predicted"/>
<sequence length="74" mass="7776">LIIMIVVLNGLLPRVCRPLFTPSGCETVHSGFDEPRAMVHNVPPGFESPSPSPSPSPSTPAMAAAPITTRPNTI</sequence>
<feature type="chain" id="PRO_5008148087" evidence="2">
    <location>
        <begin position="19"/>
        <end position="74"/>
    </location>
</feature>
<feature type="signal peptide" evidence="2">
    <location>
        <begin position="1"/>
        <end position="18"/>
    </location>
</feature>
<evidence type="ECO:0000313" key="3">
    <source>
        <dbReference type="WBParaSite" id="GPUH_0000262401-mRNA-1"/>
    </source>
</evidence>
<reference evidence="3" key="1">
    <citation type="submission" date="2016-06" db="UniProtKB">
        <authorList>
            <consortium name="WormBaseParasite"/>
        </authorList>
    </citation>
    <scope>IDENTIFICATION</scope>
</reference>
<evidence type="ECO:0000256" key="2">
    <source>
        <dbReference type="SAM" id="SignalP"/>
    </source>
</evidence>
<protein>
    <submittedName>
        <fullName evidence="3">Secreted protein</fullName>
    </submittedName>
</protein>
<feature type="region of interest" description="Disordered" evidence="1">
    <location>
        <begin position="42"/>
        <end position="74"/>
    </location>
</feature>
<dbReference type="WBParaSite" id="GPUH_0000262401-mRNA-1">
    <property type="protein sequence ID" value="GPUH_0000262401-mRNA-1"/>
    <property type="gene ID" value="GPUH_0000262401"/>
</dbReference>
<evidence type="ECO:0000256" key="1">
    <source>
        <dbReference type="SAM" id="MobiDB-lite"/>
    </source>
</evidence>